<dbReference type="Proteomes" id="UP000886523">
    <property type="component" value="Unassembled WGS sequence"/>
</dbReference>
<comment type="caution">
    <text evidence="2">The sequence shown here is derived from an EMBL/GenBank/DDBJ whole genome shotgun (WGS) entry which is preliminary data.</text>
</comment>
<feature type="compositionally biased region" description="Polar residues" evidence="1">
    <location>
        <begin position="119"/>
        <end position="134"/>
    </location>
</feature>
<name>A0A9P6B5R7_9AGAM</name>
<dbReference type="AlphaFoldDB" id="A0A9P6B5R7"/>
<organism evidence="2 3">
    <name type="scientific">Hydnum rufescens UP504</name>
    <dbReference type="NCBI Taxonomy" id="1448309"/>
    <lineage>
        <taxon>Eukaryota</taxon>
        <taxon>Fungi</taxon>
        <taxon>Dikarya</taxon>
        <taxon>Basidiomycota</taxon>
        <taxon>Agaricomycotina</taxon>
        <taxon>Agaricomycetes</taxon>
        <taxon>Cantharellales</taxon>
        <taxon>Hydnaceae</taxon>
        <taxon>Hydnum</taxon>
    </lineage>
</organism>
<dbReference type="EMBL" id="MU128927">
    <property type="protein sequence ID" value="KAF9518156.1"/>
    <property type="molecule type" value="Genomic_DNA"/>
</dbReference>
<protein>
    <submittedName>
        <fullName evidence="2">Uncharacterized protein</fullName>
    </submittedName>
</protein>
<gene>
    <name evidence="2" type="ORF">BS47DRAFT_1359176</name>
</gene>
<evidence type="ECO:0000256" key="1">
    <source>
        <dbReference type="SAM" id="MobiDB-lite"/>
    </source>
</evidence>
<evidence type="ECO:0000313" key="2">
    <source>
        <dbReference type="EMBL" id="KAF9518156.1"/>
    </source>
</evidence>
<reference evidence="2" key="1">
    <citation type="journal article" date="2020" name="Nat. Commun.">
        <title>Large-scale genome sequencing of mycorrhizal fungi provides insights into the early evolution of symbiotic traits.</title>
        <authorList>
            <person name="Miyauchi S."/>
            <person name="Kiss E."/>
            <person name="Kuo A."/>
            <person name="Drula E."/>
            <person name="Kohler A."/>
            <person name="Sanchez-Garcia M."/>
            <person name="Morin E."/>
            <person name="Andreopoulos B."/>
            <person name="Barry K.W."/>
            <person name="Bonito G."/>
            <person name="Buee M."/>
            <person name="Carver A."/>
            <person name="Chen C."/>
            <person name="Cichocki N."/>
            <person name="Clum A."/>
            <person name="Culley D."/>
            <person name="Crous P.W."/>
            <person name="Fauchery L."/>
            <person name="Girlanda M."/>
            <person name="Hayes R.D."/>
            <person name="Keri Z."/>
            <person name="LaButti K."/>
            <person name="Lipzen A."/>
            <person name="Lombard V."/>
            <person name="Magnuson J."/>
            <person name="Maillard F."/>
            <person name="Murat C."/>
            <person name="Nolan M."/>
            <person name="Ohm R.A."/>
            <person name="Pangilinan J."/>
            <person name="Pereira M.F."/>
            <person name="Perotto S."/>
            <person name="Peter M."/>
            <person name="Pfister S."/>
            <person name="Riley R."/>
            <person name="Sitrit Y."/>
            <person name="Stielow J.B."/>
            <person name="Szollosi G."/>
            <person name="Zifcakova L."/>
            <person name="Stursova M."/>
            <person name="Spatafora J.W."/>
            <person name="Tedersoo L."/>
            <person name="Vaario L.M."/>
            <person name="Yamada A."/>
            <person name="Yan M."/>
            <person name="Wang P."/>
            <person name="Xu J."/>
            <person name="Bruns T."/>
            <person name="Baldrian P."/>
            <person name="Vilgalys R."/>
            <person name="Dunand C."/>
            <person name="Henrissat B."/>
            <person name="Grigoriev I.V."/>
            <person name="Hibbett D."/>
            <person name="Nagy L.G."/>
            <person name="Martin F.M."/>
        </authorList>
    </citation>
    <scope>NUCLEOTIDE SEQUENCE</scope>
    <source>
        <strain evidence="2">UP504</strain>
    </source>
</reference>
<proteinExistence type="predicted"/>
<keyword evidence="3" id="KW-1185">Reference proteome</keyword>
<feature type="region of interest" description="Disordered" evidence="1">
    <location>
        <begin position="111"/>
        <end position="134"/>
    </location>
</feature>
<accession>A0A9P6B5R7</accession>
<evidence type="ECO:0000313" key="3">
    <source>
        <dbReference type="Proteomes" id="UP000886523"/>
    </source>
</evidence>
<sequence>MTSLPSHPFLLCPGQSQCLALFAAPPPEASAKGVPLEWCNGIKDLLVKLIYHCMLQVKCMDKLVPEENRGLLSKLEKKKFGDHAVLGLEAAVLVHKLSAKGMMRMEQERKMATRRMEPNSGSESNKHTTSGVRL</sequence>